<evidence type="ECO:0000256" key="10">
    <source>
        <dbReference type="ARBA" id="ARBA00022756"/>
    </source>
</evidence>
<evidence type="ECO:0000313" key="20">
    <source>
        <dbReference type="Proteomes" id="UP000248706"/>
    </source>
</evidence>
<keyword evidence="10 16" id="KW-0093">Biotin biosynthesis</keyword>
<keyword evidence="6 16" id="KW-0808">Transferase</keyword>
<dbReference type="SFLD" id="SFLDS00029">
    <property type="entry name" value="Radical_SAM"/>
    <property type="match status" value="1"/>
</dbReference>
<dbReference type="AlphaFoldDB" id="A0A328VPN7"/>
<dbReference type="GO" id="GO:0005506">
    <property type="term" value="F:iron ion binding"/>
    <property type="evidence" value="ECO:0007669"/>
    <property type="project" value="UniProtKB-UniRule"/>
</dbReference>
<keyword evidence="11 16" id="KW-0408">Iron</keyword>
<comment type="subunit">
    <text evidence="3 16">Homodimer.</text>
</comment>
<dbReference type="HAMAP" id="MF_01694">
    <property type="entry name" value="BioB"/>
    <property type="match status" value="1"/>
</dbReference>
<dbReference type="SMART" id="SM00729">
    <property type="entry name" value="Elp3"/>
    <property type="match status" value="1"/>
</dbReference>
<dbReference type="PANTHER" id="PTHR22976">
    <property type="entry name" value="BIOTIN SYNTHASE"/>
    <property type="match status" value="1"/>
</dbReference>
<dbReference type="InterPro" id="IPR006638">
    <property type="entry name" value="Elp3/MiaA/NifB-like_rSAM"/>
</dbReference>
<dbReference type="NCBIfam" id="TIGR00433">
    <property type="entry name" value="bioB"/>
    <property type="match status" value="1"/>
</dbReference>
<evidence type="ECO:0000256" key="1">
    <source>
        <dbReference type="ARBA" id="ARBA00004942"/>
    </source>
</evidence>
<dbReference type="InterPro" id="IPR024177">
    <property type="entry name" value="Biotin_synthase"/>
</dbReference>
<dbReference type="GO" id="GO:0051537">
    <property type="term" value="F:2 iron, 2 sulfur cluster binding"/>
    <property type="evidence" value="ECO:0007669"/>
    <property type="project" value="UniProtKB-KW"/>
</dbReference>
<evidence type="ECO:0000256" key="6">
    <source>
        <dbReference type="ARBA" id="ARBA00022679"/>
    </source>
</evidence>
<dbReference type="CDD" id="cd01335">
    <property type="entry name" value="Radical_SAM"/>
    <property type="match status" value="1"/>
</dbReference>
<dbReference type="SUPFAM" id="SSF102114">
    <property type="entry name" value="Radical SAM enzymes"/>
    <property type="match status" value="1"/>
</dbReference>
<dbReference type="PROSITE" id="PS51918">
    <property type="entry name" value="RADICAL_SAM"/>
    <property type="match status" value="1"/>
</dbReference>
<comment type="cofactor">
    <cofactor evidence="16">
        <name>[2Fe-2S] cluster</name>
        <dbReference type="ChEBI" id="CHEBI:190135"/>
    </cofactor>
    <text evidence="16">Binds 1 [2Fe-2S] cluster. The cluster is coordinated with 3 cysteines and 1 arginine.</text>
</comment>
<evidence type="ECO:0000256" key="3">
    <source>
        <dbReference type="ARBA" id="ARBA00011738"/>
    </source>
</evidence>
<evidence type="ECO:0000256" key="15">
    <source>
        <dbReference type="ARBA" id="ARBA00070199"/>
    </source>
</evidence>
<keyword evidence="5 16" id="KW-0004">4Fe-4S</keyword>
<evidence type="ECO:0000259" key="18">
    <source>
        <dbReference type="PROSITE" id="PS51918"/>
    </source>
</evidence>
<dbReference type="RefSeq" id="WP_112432388.1">
    <property type="nucleotide sequence ID" value="NZ_MCIF01000002.1"/>
</dbReference>
<dbReference type="PIRSF" id="PIRSF001619">
    <property type="entry name" value="Biotin_synth"/>
    <property type="match status" value="1"/>
</dbReference>
<gene>
    <name evidence="16" type="primary">bioB</name>
    <name evidence="19" type="ORF">A4R35_19480</name>
</gene>
<sequence>MLVDFQHLADKAIDGEVLTREECRAVLTCPDEQVLELLAAAYRVRRTFCGRRVHLHMLINAKSGICPEDCHYCSQSSISRAAIERYPLVSLERLLEGARRAKEARCRRYCIVISGRGANNREIDFLVRAVRRIKEEVDIAICCSVGLISEEKARQLYEAGVEQLNHNLNTSERYYPSICTTHTYEDRWQTLQAARRAGLHLCSGAIFGQGESLEDIIDVALALRELEPQSIPVNFLLPIPGTPLENTRYLRPYDCLRILCLMRLTNPKQEIRVSAGREVHLRSLQPLALYVANSVFVSGYLTTPGQHYEETWQMIRDLGFEIEEHGPEALGEVEPAPVCGETPGSGER</sequence>
<evidence type="ECO:0000256" key="16">
    <source>
        <dbReference type="HAMAP-Rule" id="MF_01694"/>
    </source>
</evidence>
<comment type="function">
    <text evidence="14 16">Catalyzes the conversion of dethiobiotin (DTB) to biotin by the insertion of a sulfur atom into dethiobiotin via a radical-based mechanism.</text>
</comment>
<dbReference type="SFLD" id="SFLDG01278">
    <property type="entry name" value="biotin_synthase_like"/>
    <property type="match status" value="1"/>
</dbReference>
<evidence type="ECO:0000256" key="11">
    <source>
        <dbReference type="ARBA" id="ARBA00023004"/>
    </source>
</evidence>
<dbReference type="InterPro" id="IPR002684">
    <property type="entry name" value="Biotin_synth/BioAB"/>
</dbReference>
<keyword evidence="12 16" id="KW-0411">Iron-sulfur</keyword>
<evidence type="ECO:0000256" key="17">
    <source>
        <dbReference type="PIRSR" id="PIRSR001619-1"/>
    </source>
</evidence>
<dbReference type="InterPro" id="IPR058240">
    <property type="entry name" value="rSAM_sf"/>
</dbReference>
<comment type="caution">
    <text evidence="19">The sequence shown here is derived from an EMBL/GenBank/DDBJ whole genome shotgun (WGS) entry which is preliminary data.</text>
</comment>
<dbReference type="GO" id="GO:0051539">
    <property type="term" value="F:4 iron, 4 sulfur cluster binding"/>
    <property type="evidence" value="ECO:0007669"/>
    <property type="project" value="UniProtKB-KW"/>
</dbReference>
<reference evidence="19 20" key="1">
    <citation type="submission" date="2016-08" db="EMBL/GenBank/DDBJ databases">
        <title>Analysis of Carbohydrate Active Enzymes in Thermogemmatispora T81 Reveals Carbohydrate Degradation Ability.</title>
        <authorList>
            <person name="Tomazini A."/>
            <person name="Lal S."/>
            <person name="Stott M."/>
            <person name="Henrissat B."/>
            <person name="Polikarpov I."/>
            <person name="Sparling R."/>
            <person name="Levin D.B."/>
        </authorList>
    </citation>
    <scope>NUCLEOTIDE SEQUENCE [LARGE SCALE GENOMIC DNA]</scope>
    <source>
        <strain evidence="19 20">T81</strain>
    </source>
</reference>
<feature type="binding site" evidence="16 17">
    <location>
        <position position="202"/>
    </location>
    <ligand>
        <name>[2Fe-2S] cluster</name>
        <dbReference type="ChEBI" id="CHEBI:190135"/>
    </ligand>
</feature>
<evidence type="ECO:0000256" key="8">
    <source>
        <dbReference type="ARBA" id="ARBA00022714"/>
    </source>
</evidence>
<dbReference type="Pfam" id="PF06968">
    <property type="entry name" value="BATS"/>
    <property type="match status" value="1"/>
</dbReference>
<evidence type="ECO:0000256" key="14">
    <source>
        <dbReference type="ARBA" id="ARBA00057568"/>
    </source>
</evidence>
<dbReference type="FunFam" id="3.20.20.70:FF:000026">
    <property type="entry name" value="Biotin synthase"/>
    <property type="match status" value="1"/>
</dbReference>
<comment type="similarity">
    <text evidence="2 16">Belongs to the radical SAM superfamily. Biotin synthase family.</text>
</comment>
<keyword evidence="8 16" id="KW-0001">2Fe-2S</keyword>
<evidence type="ECO:0000313" key="19">
    <source>
        <dbReference type="EMBL" id="RAQ97730.1"/>
    </source>
</evidence>
<proteinExistence type="inferred from homology"/>
<comment type="pathway">
    <text evidence="1 16">Cofactor biosynthesis; biotin biosynthesis; biotin from 7,8-diaminononanoate: step 2/2.</text>
</comment>
<evidence type="ECO:0000256" key="2">
    <source>
        <dbReference type="ARBA" id="ARBA00010765"/>
    </source>
</evidence>
<keyword evidence="9 16" id="KW-0479">Metal-binding</keyword>
<evidence type="ECO:0000256" key="13">
    <source>
        <dbReference type="ARBA" id="ARBA00051157"/>
    </source>
</evidence>
<dbReference type="EC" id="2.8.1.6" evidence="4 16"/>
<evidence type="ECO:0000256" key="5">
    <source>
        <dbReference type="ARBA" id="ARBA00022485"/>
    </source>
</evidence>
<dbReference type="EMBL" id="MCIF01000002">
    <property type="protein sequence ID" value="RAQ97730.1"/>
    <property type="molecule type" value="Genomic_DNA"/>
</dbReference>
<dbReference type="UniPathway" id="UPA00078">
    <property type="reaction ID" value="UER00162"/>
</dbReference>
<feature type="binding site" evidence="16 17">
    <location>
        <position position="110"/>
    </location>
    <ligand>
        <name>[2Fe-2S] cluster</name>
        <dbReference type="ChEBI" id="CHEBI:190135"/>
    </ligand>
</feature>
<dbReference type="InterPro" id="IPR010722">
    <property type="entry name" value="BATS_dom"/>
</dbReference>
<dbReference type="OrthoDB" id="9786826at2"/>
<feature type="binding site" evidence="16 17">
    <location>
        <position position="142"/>
    </location>
    <ligand>
        <name>[2Fe-2S] cluster</name>
        <dbReference type="ChEBI" id="CHEBI:190135"/>
    </ligand>
</feature>
<name>A0A328VPN7_9CHLR</name>
<dbReference type="GO" id="GO:0009102">
    <property type="term" value="P:biotin biosynthetic process"/>
    <property type="evidence" value="ECO:0007669"/>
    <property type="project" value="UniProtKB-UniRule"/>
</dbReference>
<comment type="cofactor">
    <cofactor evidence="17">
        <name>[2Fe-2S] cluster</name>
        <dbReference type="ChEBI" id="CHEBI:190135"/>
    </cofactor>
    <text evidence="17">Binds 1 [2Fe-2S] cluster. The cluster is coordinated with 3 cysteines and 1 arginine.</text>
</comment>
<feature type="domain" description="Radical SAM core" evidence="18">
    <location>
        <begin position="48"/>
        <end position="277"/>
    </location>
</feature>
<dbReference type="Gene3D" id="3.20.20.70">
    <property type="entry name" value="Aldolase class I"/>
    <property type="match status" value="1"/>
</dbReference>
<organism evidence="19 20">
    <name type="scientific">Thermogemmatispora tikiterensis</name>
    <dbReference type="NCBI Taxonomy" id="1825093"/>
    <lineage>
        <taxon>Bacteria</taxon>
        <taxon>Bacillati</taxon>
        <taxon>Chloroflexota</taxon>
        <taxon>Ktedonobacteria</taxon>
        <taxon>Thermogemmatisporales</taxon>
        <taxon>Thermogemmatisporaceae</taxon>
        <taxon>Thermogemmatispora</taxon>
    </lineage>
</organism>
<comment type="catalytic activity">
    <reaction evidence="13 16">
        <text>(4R,5S)-dethiobiotin + (sulfur carrier)-SH + 2 reduced [2Fe-2S]-[ferredoxin] + 2 S-adenosyl-L-methionine = (sulfur carrier)-H + biotin + 2 5'-deoxyadenosine + 2 L-methionine + 2 oxidized [2Fe-2S]-[ferredoxin]</text>
        <dbReference type="Rhea" id="RHEA:22060"/>
        <dbReference type="Rhea" id="RHEA-COMP:10000"/>
        <dbReference type="Rhea" id="RHEA-COMP:10001"/>
        <dbReference type="Rhea" id="RHEA-COMP:14737"/>
        <dbReference type="Rhea" id="RHEA-COMP:14739"/>
        <dbReference type="ChEBI" id="CHEBI:17319"/>
        <dbReference type="ChEBI" id="CHEBI:29917"/>
        <dbReference type="ChEBI" id="CHEBI:33737"/>
        <dbReference type="ChEBI" id="CHEBI:33738"/>
        <dbReference type="ChEBI" id="CHEBI:57586"/>
        <dbReference type="ChEBI" id="CHEBI:57844"/>
        <dbReference type="ChEBI" id="CHEBI:59789"/>
        <dbReference type="ChEBI" id="CHEBI:64428"/>
        <dbReference type="ChEBI" id="CHEBI:149473"/>
        <dbReference type="EC" id="2.8.1.6"/>
    </reaction>
</comment>
<feature type="binding site" evidence="16 17">
    <location>
        <position position="70"/>
    </location>
    <ligand>
        <name>[4Fe-4S] cluster</name>
        <dbReference type="ChEBI" id="CHEBI:49883"/>
        <note>4Fe-4S-S-AdoMet</note>
    </ligand>
</feature>
<dbReference type="InterPro" id="IPR013785">
    <property type="entry name" value="Aldolase_TIM"/>
</dbReference>
<dbReference type="GO" id="GO:0004076">
    <property type="term" value="F:biotin synthase activity"/>
    <property type="evidence" value="ECO:0007669"/>
    <property type="project" value="UniProtKB-UniRule"/>
</dbReference>
<dbReference type="Pfam" id="PF04055">
    <property type="entry name" value="Radical_SAM"/>
    <property type="match status" value="1"/>
</dbReference>
<evidence type="ECO:0000256" key="7">
    <source>
        <dbReference type="ARBA" id="ARBA00022691"/>
    </source>
</evidence>
<keyword evidence="20" id="KW-1185">Reference proteome</keyword>
<keyword evidence="7 16" id="KW-0949">S-adenosyl-L-methionine</keyword>
<dbReference type="SMART" id="SM00876">
    <property type="entry name" value="BATS"/>
    <property type="match status" value="1"/>
</dbReference>
<feature type="binding site" evidence="16 17">
    <location>
        <position position="73"/>
    </location>
    <ligand>
        <name>[4Fe-4S] cluster</name>
        <dbReference type="ChEBI" id="CHEBI:49883"/>
        <note>4Fe-4S-S-AdoMet</note>
    </ligand>
</feature>
<dbReference type="PANTHER" id="PTHR22976:SF2">
    <property type="entry name" value="BIOTIN SYNTHASE, MITOCHONDRIAL"/>
    <property type="match status" value="1"/>
</dbReference>
<evidence type="ECO:0000256" key="9">
    <source>
        <dbReference type="ARBA" id="ARBA00022723"/>
    </source>
</evidence>
<dbReference type="InterPro" id="IPR007197">
    <property type="entry name" value="rSAM"/>
</dbReference>
<dbReference type="SFLD" id="SFLDG01060">
    <property type="entry name" value="BATS_domain_containing"/>
    <property type="match status" value="1"/>
</dbReference>
<feature type="binding site" evidence="16 17">
    <location>
        <position position="272"/>
    </location>
    <ligand>
        <name>[2Fe-2S] cluster</name>
        <dbReference type="ChEBI" id="CHEBI:190135"/>
    </ligand>
</feature>
<dbReference type="Proteomes" id="UP000248706">
    <property type="component" value="Unassembled WGS sequence"/>
</dbReference>
<accession>A0A328VPN7</accession>
<evidence type="ECO:0000256" key="12">
    <source>
        <dbReference type="ARBA" id="ARBA00023014"/>
    </source>
</evidence>
<protein>
    <recommendedName>
        <fullName evidence="15 16">Biotin synthase</fullName>
        <ecNumber evidence="4 16">2.8.1.6</ecNumber>
    </recommendedName>
</protein>
<evidence type="ECO:0000256" key="4">
    <source>
        <dbReference type="ARBA" id="ARBA00012236"/>
    </source>
</evidence>
<comment type="cofactor">
    <cofactor evidence="16 17">
        <name>[4Fe-4S] cluster</name>
        <dbReference type="ChEBI" id="CHEBI:49883"/>
    </cofactor>
    <text evidence="16 17">Binds 1 [4Fe-4S] cluster. The cluster is coordinated with 3 cysteines and an exchangeable S-adenosyl-L-methionine.</text>
</comment>
<feature type="binding site" evidence="16 17">
    <location>
        <position position="66"/>
    </location>
    <ligand>
        <name>[4Fe-4S] cluster</name>
        <dbReference type="ChEBI" id="CHEBI:49883"/>
        <note>4Fe-4S-S-AdoMet</note>
    </ligand>
</feature>